<sequence length="182" mass="19191">MAWLFSGVVIAALLGSTVEPYSATHPAVYAGTYVVRICHGSCAGSSARVFRSGTMVLFEQPLLDRQGYTFRDSLRRDPDNACFVLERVGAPAEGDYVPAQGFFSWGMREHTVELELVRSPDGGYGVSLHPTPTGLGGTSAIWGGAVGAVAPDSPPVPPDIISATRIGEPDIAKCPPLSDGNR</sequence>
<protein>
    <submittedName>
        <fullName evidence="1">Uncharacterized protein</fullName>
    </submittedName>
</protein>
<name>A0AB74UVK5_9GAMM</name>
<dbReference type="RefSeq" id="WP_395120014.1">
    <property type="nucleotide sequence ID" value="NZ_CP170721.1"/>
</dbReference>
<gene>
    <name evidence="1" type="ORF">ACFYG5_01290</name>
</gene>
<accession>A0AB74UVK5</accession>
<evidence type="ECO:0000313" key="1">
    <source>
        <dbReference type="EMBL" id="XIA18799.1"/>
    </source>
</evidence>
<dbReference type="EMBL" id="CP170721">
    <property type="protein sequence ID" value="XIA18799.1"/>
    <property type="molecule type" value="Genomic_DNA"/>
</dbReference>
<proteinExistence type="predicted"/>
<reference evidence="1" key="1">
    <citation type="submission" date="2024-10" db="EMBL/GenBank/DDBJ databases">
        <authorList>
            <person name="Lesea H.P."/>
            <person name="Kuehl J.V."/>
            <person name="Chandonia J.-M."/>
        </authorList>
    </citation>
    <scope>NUCLEOTIDE SEQUENCE</scope>
    <source>
        <strain evidence="1">FW102-FHT14D07</strain>
    </source>
</reference>
<organism evidence="1">
    <name type="scientific">Rhodanobacter sp. FW102-FHT14D07</name>
    <dbReference type="NCBI Taxonomy" id="3351462"/>
    <lineage>
        <taxon>Bacteria</taxon>
        <taxon>Pseudomonadati</taxon>
        <taxon>Pseudomonadota</taxon>
        <taxon>Gammaproteobacteria</taxon>
        <taxon>Lysobacterales</taxon>
        <taxon>Rhodanobacteraceae</taxon>
        <taxon>Rhodanobacter</taxon>
    </lineage>
</organism>
<dbReference type="AlphaFoldDB" id="A0AB74UVK5"/>